<dbReference type="EMBL" id="QYAC01000003">
    <property type="protein sequence ID" value="MBL3679094.1"/>
    <property type="molecule type" value="Genomic_DNA"/>
</dbReference>
<keyword evidence="9 11" id="KW-0324">Glycolysis</keyword>
<dbReference type="SUPFAM" id="SSF51569">
    <property type="entry name" value="Aldolase"/>
    <property type="match status" value="1"/>
</dbReference>
<keyword evidence="13" id="KW-1185">Reference proteome</keyword>
<dbReference type="Proteomes" id="UP001645859">
    <property type="component" value="Unassembled WGS sequence"/>
</dbReference>
<dbReference type="PIRSF" id="PIRSF001359">
    <property type="entry name" value="F_bP_aldolase_II"/>
    <property type="match status" value="1"/>
</dbReference>
<dbReference type="PANTHER" id="PTHR30559:SF0">
    <property type="entry name" value="FRUCTOSE-BISPHOSPHATE ALDOLASE"/>
    <property type="match status" value="1"/>
</dbReference>
<keyword evidence="10 11" id="KW-0456">Lyase</keyword>
<dbReference type="PANTHER" id="PTHR30559">
    <property type="entry name" value="FRUCTOSE-BISPHOSPHATE ALDOLASE CLASS 2"/>
    <property type="match status" value="1"/>
</dbReference>
<proteinExistence type="inferred from homology"/>
<evidence type="ECO:0000256" key="5">
    <source>
        <dbReference type="ARBA" id="ARBA00013068"/>
    </source>
</evidence>
<dbReference type="RefSeq" id="WP_202344354.1">
    <property type="nucleotide sequence ID" value="NZ_BAAAPI010000013.1"/>
</dbReference>
<evidence type="ECO:0000256" key="2">
    <source>
        <dbReference type="ARBA" id="ARBA00002181"/>
    </source>
</evidence>
<dbReference type="NCBIfam" id="TIGR00167">
    <property type="entry name" value="cbbA"/>
    <property type="match status" value="1"/>
</dbReference>
<dbReference type="PROSITE" id="PS00806">
    <property type="entry name" value="ALDOLASE_CLASS_II_2"/>
    <property type="match status" value="1"/>
</dbReference>
<evidence type="ECO:0000256" key="4">
    <source>
        <dbReference type="ARBA" id="ARBA00005812"/>
    </source>
</evidence>
<evidence type="ECO:0000313" key="12">
    <source>
        <dbReference type="EMBL" id="MBL3679094.1"/>
    </source>
</evidence>
<evidence type="ECO:0000256" key="11">
    <source>
        <dbReference type="RuleBase" id="RU366023"/>
    </source>
</evidence>
<dbReference type="NCBIfam" id="TIGR01520">
    <property type="entry name" value="FruBisAldo_II_A"/>
    <property type="match status" value="1"/>
</dbReference>
<gene>
    <name evidence="12" type="ORF">D3230_07250</name>
</gene>
<dbReference type="InterPro" id="IPR000771">
    <property type="entry name" value="FBA_II"/>
</dbReference>
<keyword evidence="7 11" id="KW-0479">Metal-binding</keyword>
<dbReference type="Gene3D" id="3.20.20.70">
    <property type="entry name" value="Aldolase class I"/>
    <property type="match status" value="1"/>
</dbReference>
<dbReference type="InterPro" id="IPR006411">
    <property type="entry name" value="Fruct_bisP_bact"/>
</dbReference>
<evidence type="ECO:0000256" key="6">
    <source>
        <dbReference type="ARBA" id="ARBA00013779"/>
    </source>
</evidence>
<comment type="similarity">
    <text evidence="4 11">Belongs to the class II fructose-bisphosphate aldolase family.</text>
</comment>
<dbReference type="Pfam" id="PF01116">
    <property type="entry name" value="F_bP_aldolase"/>
    <property type="match status" value="1"/>
</dbReference>
<evidence type="ECO:0000256" key="9">
    <source>
        <dbReference type="ARBA" id="ARBA00023152"/>
    </source>
</evidence>
<organism evidence="12 13">
    <name type="scientific">Leucobacter chromiireducens subsp. solipictus</name>
    <dbReference type="NCBI Taxonomy" id="398235"/>
    <lineage>
        <taxon>Bacteria</taxon>
        <taxon>Bacillati</taxon>
        <taxon>Actinomycetota</taxon>
        <taxon>Actinomycetes</taxon>
        <taxon>Micrococcales</taxon>
        <taxon>Microbacteriaceae</taxon>
        <taxon>Leucobacter</taxon>
    </lineage>
</organism>
<keyword evidence="8 11" id="KW-0862">Zinc</keyword>
<dbReference type="NCBIfam" id="NF006628">
    <property type="entry name" value="PRK09197.1"/>
    <property type="match status" value="1"/>
</dbReference>
<reference evidence="12 13" key="1">
    <citation type="submission" date="2018-09" db="EMBL/GenBank/DDBJ databases">
        <title>Comparative genomics of Leucobacter spp.</title>
        <authorList>
            <person name="Reis A.C."/>
            <person name="Kolvenbach B.A."/>
            <person name="Corvini P.F.X."/>
            <person name="Nunes O.C."/>
        </authorList>
    </citation>
    <scope>NUCLEOTIDE SEQUENCE [LARGE SCALE GENOMIC DNA]</scope>
    <source>
        <strain evidence="12 13">TAN 31504</strain>
    </source>
</reference>
<comment type="cofactor">
    <cofactor evidence="11">
        <name>Zn(2+)</name>
        <dbReference type="ChEBI" id="CHEBI:29105"/>
    </cofactor>
    <text evidence="11">Binds 2 Zn(2+) ions per subunit. One is catalytic and the other provides a structural contribution.</text>
</comment>
<evidence type="ECO:0000256" key="1">
    <source>
        <dbReference type="ARBA" id="ARBA00000441"/>
    </source>
</evidence>
<evidence type="ECO:0000313" key="13">
    <source>
        <dbReference type="Proteomes" id="UP001645859"/>
    </source>
</evidence>
<comment type="function">
    <text evidence="2 11">Catalyzes the aldol condensation of dihydroxyacetone phosphate (DHAP or glycerone-phosphate) with glyceraldehyde 3-phosphate (G3P) to form fructose 1,6-bisphosphate (FBP) in gluconeogenesis and the reverse reaction in glycolysis.</text>
</comment>
<comment type="catalytic activity">
    <reaction evidence="1 11">
        <text>beta-D-fructose 1,6-bisphosphate = D-glyceraldehyde 3-phosphate + dihydroxyacetone phosphate</text>
        <dbReference type="Rhea" id="RHEA:14729"/>
        <dbReference type="ChEBI" id="CHEBI:32966"/>
        <dbReference type="ChEBI" id="CHEBI:57642"/>
        <dbReference type="ChEBI" id="CHEBI:59776"/>
        <dbReference type="EC" id="4.1.2.13"/>
    </reaction>
</comment>
<dbReference type="PROSITE" id="PS00602">
    <property type="entry name" value="ALDOLASE_CLASS_II_1"/>
    <property type="match status" value="1"/>
</dbReference>
<evidence type="ECO:0000256" key="7">
    <source>
        <dbReference type="ARBA" id="ARBA00022723"/>
    </source>
</evidence>
<comment type="caution">
    <text evidence="12">The sequence shown here is derived from an EMBL/GenBank/DDBJ whole genome shotgun (WGS) entry which is preliminary data.</text>
</comment>
<dbReference type="InterPro" id="IPR013785">
    <property type="entry name" value="Aldolase_TIM"/>
</dbReference>
<dbReference type="EC" id="4.1.2.13" evidence="5 11"/>
<evidence type="ECO:0000256" key="10">
    <source>
        <dbReference type="ARBA" id="ARBA00023239"/>
    </source>
</evidence>
<evidence type="ECO:0000256" key="3">
    <source>
        <dbReference type="ARBA" id="ARBA00004714"/>
    </source>
</evidence>
<comment type="pathway">
    <text evidence="3 11">Carbohydrate degradation; glycolysis; D-glyceraldehyde 3-phosphate and glycerone phosphate from D-glucose: step 4/4.</text>
</comment>
<evidence type="ECO:0000256" key="8">
    <source>
        <dbReference type="ARBA" id="ARBA00022833"/>
    </source>
</evidence>
<protein>
    <recommendedName>
        <fullName evidence="6 11">Fructose-bisphosphate aldolase</fullName>
        <shortName evidence="11">FBP aldolase</shortName>
        <ecNumber evidence="5 11">4.1.2.13</ecNumber>
    </recommendedName>
</protein>
<name>A0ABS1SHY3_9MICO</name>
<sequence>MPVASPEQYAAMLDAAKSGSFAFPAVNVSSSQTLNAALQGFAEAGSDGIIQVSFGGADYFAGHTVKNRVGGAIAFAKYAEEVAKAYDVTVALHTDHCPKQHLDNFVLPLLAASEERVAQGGLPYFQSHMWDGSAVPLAENLDIARELLPRMAAAQMILEVEIGVVGGEEDGITHEINDQLYTTLEDAVATVEALGLGEQGRYLTALTFGNVHGVYKPGGVKLRPELLAEIQAGLQAKYGTGEKPLDLVFHGGSGSSAEEIAEAVRNGVIKMNIDTDTQYAFTRPVVDHIMKNYDGVLKIDGEVGNKKLYDPRAYGKAAESGMAARIALAAEQLGSAGKSVSA</sequence>
<accession>A0ABS1SHY3</accession>